<proteinExistence type="predicted"/>
<reference evidence="8" key="1">
    <citation type="journal article" date="2019" name="Nat. Commun.">
        <title>Expansion of phycobilisome linker gene families in mesophilic red algae.</title>
        <authorList>
            <person name="Lee J."/>
            <person name="Kim D."/>
            <person name="Bhattacharya D."/>
            <person name="Yoon H.S."/>
        </authorList>
    </citation>
    <scope>NUCLEOTIDE SEQUENCE [LARGE SCALE GENOMIC DNA]</scope>
    <source>
        <strain evidence="8">CCMP 1328</strain>
    </source>
</reference>
<protein>
    <recommendedName>
        <fullName evidence="6">DUF202 domain-containing protein</fullName>
    </recommendedName>
</protein>
<keyword evidence="3 5" id="KW-1133">Transmembrane helix</keyword>
<evidence type="ECO:0000313" key="8">
    <source>
        <dbReference type="Proteomes" id="UP000324585"/>
    </source>
</evidence>
<evidence type="ECO:0000256" key="5">
    <source>
        <dbReference type="SAM" id="Phobius"/>
    </source>
</evidence>
<evidence type="ECO:0000256" key="1">
    <source>
        <dbReference type="ARBA" id="ARBA00004127"/>
    </source>
</evidence>
<dbReference type="InterPro" id="IPR003807">
    <property type="entry name" value="DUF202"/>
</dbReference>
<evidence type="ECO:0000256" key="2">
    <source>
        <dbReference type="ARBA" id="ARBA00022692"/>
    </source>
</evidence>
<feature type="transmembrane region" description="Helical" evidence="5">
    <location>
        <begin position="97"/>
        <end position="115"/>
    </location>
</feature>
<dbReference type="Proteomes" id="UP000324585">
    <property type="component" value="Unassembled WGS sequence"/>
</dbReference>
<evidence type="ECO:0000259" key="6">
    <source>
        <dbReference type="Pfam" id="PF02656"/>
    </source>
</evidence>
<dbReference type="GO" id="GO:0012505">
    <property type="term" value="C:endomembrane system"/>
    <property type="evidence" value="ECO:0007669"/>
    <property type="project" value="UniProtKB-SubCell"/>
</dbReference>
<feature type="domain" description="DUF202" evidence="6">
    <location>
        <begin position="91"/>
        <end position="153"/>
    </location>
</feature>
<accession>A0A5J4YTP5</accession>
<comment type="caution">
    <text evidence="7">The sequence shown here is derived from an EMBL/GenBank/DDBJ whole genome shotgun (WGS) entry which is preliminary data.</text>
</comment>
<feature type="transmembrane region" description="Helical" evidence="5">
    <location>
        <begin position="127"/>
        <end position="148"/>
    </location>
</feature>
<comment type="subcellular location">
    <subcellularLocation>
        <location evidence="1">Endomembrane system</location>
        <topology evidence="1">Multi-pass membrane protein</topology>
    </subcellularLocation>
</comment>
<organism evidence="7 8">
    <name type="scientific">Porphyridium purpureum</name>
    <name type="common">Red alga</name>
    <name type="synonym">Porphyridium cruentum</name>
    <dbReference type="NCBI Taxonomy" id="35688"/>
    <lineage>
        <taxon>Eukaryota</taxon>
        <taxon>Rhodophyta</taxon>
        <taxon>Bangiophyceae</taxon>
        <taxon>Porphyridiales</taxon>
        <taxon>Porphyridiaceae</taxon>
        <taxon>Porphyridium</taxon>
    </lineage>
</organism>
<evidence type="ECO:0000256" key="4">
    <source>
        <dbReference type="ARBA" id="ARBA00023136"/>
    </source>
</evidence>
<name>A0A5J4YTP5_PORPP</name>
<keyword evidence="8" id="KW-1185">Reference proteome</keyword>
<keyword evidence="2 5" id="KW-0812">Transmembrane</keyword>
<evidence type="ECO:0000313" key="7">
    <source>
        <dbReference type="EMBL" id="KAA8494143.1"/>
    </source>
</evidence>
<evidence type="ECO:0000256" key="3">
    <source>
        <dbReference type="ARBA" id="ARBA00022989"/>
    </source>
</evidence>
<dbReference type="AlphaFoldDB" id="A0A5J4YTP5"/>
<dbReference type="EMBL" id="VRMN01000005">
    <property type="protein sequence ID" value="KAA8494143.1"/>
    <property type="molecule type" value="Genomic_DNA"/>
</dbReference>
<dbReference type="OrthoDB" id="4187at2759"/>
<feature type="transmembrane region" description="Helical" evidence="5">
    <location>
        <begin position="169"/>
        <end position="189"/>
    </location>
</feature>
<sequence length="195" mass="21009">MSDSDLDNIVVEVARRDADNDEFEDGVDANSGYGTLQTIRVVGPKLSAVAVVPLSRIPTLLASGVESAGEDASVHAGTPALMKGNDLKTNMGNERTFFKWLFTALHVGTSGTWILKFFSAPGPLELWLVLGAWVVAFAIVGYGLAGFYRRRKAIQTGSFEDEAVGPLAIVLLTFSCTFTMGGIILYSMFTLEHIE</sequence>
<gene>
    <name evidence="7" type="ORF">FVE85_4118</name>
</gene>
<dbReference type="Pfam" id="PF02656">
    <property type="entry name" value="DUF202"/>
    <property type="match status" value="1"/>
</dbReference>
<keyword evidence="4 5" id="KW-0472">Membrane</keyword>